<feature type="transmembrane region" description="Helical" evidence="1">
    <location>
        <begin position="12"/>
        <end position="31"/>
    </location>
</feature>
<organism evidence="2 3">
    <name type="scientific">Candidula unifasciata</name>
    <dbReference type="NCBI Taxonomy" id="100452"/>
    <lineage>
        <taxon>Eukaryota</taxon>
        <taxon>Metazoa</taxon>
        <taxon>Spiralia</taxon>
        <taxon>Lophotrochozoa</taxon>
        <taxon>Mollusca</taxon>
        <taxon>Gastropoda</taxon>
        <taxon>Heterobranchia</taxon>
        <taxon>Euthyneura</taxon>
        <taxon>Panpulmonata</taxon>
        <taxon>Eupulmonata</taxon>
        <taxon>Stylommatophora</taxon>
        <taxon>Helicina</taxon>
        <taxon>Helicoidea</taxon>
        <taxon>Geomitridae</taxon>
        <taxon>Candidula</taxon>
    </lineage>
</organism>
<dbReference type="Proteomes" id="UP000678393">
    <property type="component" value="Unassembled WGS sequence"/>
</dbReference>
<dbReference type="EMBL" id="CAJHNH020003698">
    <property type="protein sequence ID" value="CAG5129836.1"/>
    <property type="molecule type" value="Genomic_DNA"/>
</dbReference>
<keyword evidence="3" id="KW-1185">Reference proteome</keyword>
<sequence>TVTDIVGQSAVYIVSVCLIIAAIAFAFYCLCKRTKTLPSEERKVALTLHTVKNDTESIDS</sequence>
<feature type="non-terminal residue" evidence="2">
    <location>
        <position position="1"/>
    </location>
</feature>
<dbReference type="AlphaFoldDB" id="A0A8S3ZR20"/>
<evidence type="ECO:0000313" key="3">
    <source>
        <dbReference type="Proteomes" id="UP000678393"/>
    </source>
</evidence>
<name>A0A8S3ZR20_9EUPU</name>
<keyword evidence="1" id="KW-0472">Membrane</keyword>
<proteinExistence type="predicted"/>
<evidence type="ECO:0000256" key="1">
    <source>
        <dbReference type="SAM" id="Phobius"/>
    </source>
</evidence>
<protein>
    <submittedName>
        <fullName evidence="2">Uncharacterized protein</fullName>
    </submittedName>
</protein>
<evidence type="ECO:0000313" key="2">
    <source>
        <dbReference type="EMBL" id="CAG5129836.1"/>
    </source>
</evidence>
<accession>A0A8S3ZR20</accession>
<comment type="caution">
    <text evidence="2">The sequence shown here is derived from an EMBL/GenBank/DDBJ whole genome shotgun (WGS) entry which is preliminary data.</text>
</comment>
<keyword evidence="1" id="KW-1133">Transmembrane helix</keyword>
<keyword evidence="1" id="KW-0812">Transmembrane</keyword>
<gene>
    <name evidence="2" type="ORF">CUNI_LOCUS15394</name>
</gene>
<reference evidence="2" key="1">
    <citation type="submission" date="2021-04" db="EMBL/GenBank/DDBJ databases">
        <authorList>
            <consortium name="Molecular Ecology Group"/>
        </authorList>
    </citation>
    <scope>NUCLEOTIDE SEQUENCE</scope>
</reference>